<dbReference type="PANTHER" id="PTHR46620">
    <property type="entry name" value="J DOMAIN-CONTAINING PROTEIN SPF31"/>
    <property type="match status" value="1"/>
</dbReference>
<feature type="region of interest" description="Disordered" evidence="1">
    <location>
        <begin position="152"/>
        <end position="213"/>
    </location>
</feature>
<dbReference type="OrthoDB" id="342454at2759"/>
<sequence>MGAADDIDQVLKQEDAEFAKDREIDRILSAFRLDAYAVMGILPGCTTAEIRKTFRSKSLLIHPDKTKNERAPEAFDRLKKAEGELMDDKTREQLDSAIATARRMLIDEKGWTIHHPDLTSPAFYEELRDKSRDVLIEDELARRRKRVIQMAEEGRQRQEEEAQELARKRKREADQRWENTRDERVGDWRKFTGQSAGNDPPKKKMKKKIKVLG</sequence>
<evidence type="ECO:0000313" key="3">
    <source>
        <dbReference type="EMBL" id="ORY81370.1"/>
    </source>
</evidence>
<dbReference type="InterPro" id="IPR001623">
    <property type="entry name" value="DnaJ_domain"/>
</dbReference>
<dbReference type="PRINTS" id="PR00625">
    <property type="entry name" value="JDOMAIN"/>
</dbReference>
<dbReference type="RefSeq" id="XP_040724746.1">
    <property type="nucleotide sequence ID" value="XM_040868304.1"/>
</dbReference>
<dbReference type="CDD" id="cd06257">
    <property type="entry name" value="DnaJ"/>
    <property type="match status" value="1"/>
</dbReference>
<dbReference type="PROSITE" id="PS50076">
    <property type="entry name" value="DNAJ_2"/>
    <property type="match status" value="1"/>
</dbReference>
<comment type="caution">
    <text evidence="3">The sequence shown here is derived from an EMBL/GenBank/DDBJ whole genome shotgun (WGS) entry which is preliminary data.</text>
</comment>
<feature type="compositionally biased region" description="Basic and acidic residues" evidence="1">
    <location>
        <begin position="152"/>
        <end position="190"/>
    </location>
</feature>
<dbReference type="GeneID" id="63784903"/>
<dbReference type="EMBL" id="MCFI01000011">
    <property type="protein sequence ID" value="ORY81370.1"/>
    <property type="molecule type" value="Genomic_DNA"/>
</dbReference>
<dbReference type="STRING" id="56484.A0A1Y2FBS5"/>
<dbReference type="OMA" id="NWEDERD"/>
<protein>
    <recommendedName>
        <fullName evidence="2">J domain-containing protein</fullName>
    </recommendedName>
</protein>
<dbReference type="InterPro" id="IPR036869">
    <property type="entry name" value="J_dom_sf"/>
</dbReference>
<dbReference type="Proteomes" id="UP000193685">
    <property type="component" value="Unassembled WGS sequence"/>
</dbReference>
<organism evidence="3 4">
    <name type="scientific">Protomyces lactucae-debilis</name>
    <dbReference type="NCBI Taxonomy" id="2754530"/>
    <lineage>
        <taxon>Eukaryota</taxon>
        <taxon>Fungi</taxon>
        <taxon>Dikarya</taxon>
        <taxon>Ascomycota</taxon>
        <taxon>Taphrinomycotina</taxon>
        <taxon>Taphrinomycetes</taxon>
        <taxon>Taphrinales</taxon>
        <taxon>Protomycetaceae</taxon>
        <taxon>Protomyces</taxon>
    </lineage>
</organism>
<dbReference type="Pfam" id="PF00226">
    <property type="entry name" value="DnaJ"/>
    <property type="match status" value="1"/>
</dbReference>
<feature type="domain" description="J" evidence="2">
    <location>
        <begin position="34"/>
        <end position="110"/>
    </location>
</feature>
<dbReference type="SUPFAM" id="SSF46565">
    <property type="entry name" value="Chaperone J-domain"/>
    <property type="match status" value="1"/>
</dbReference>
<proteinExistence type="predicted"/>
<evidence type="ECO:0000256" key="1">
    <source>
        <dbReference type="SAM" id="MobiDB-lite"/>
    </source>
</evidence>
<feature type="compositionally biased region" description="Basic residues" evidence="1">
    <location>
        <begin position="203"/>
        <end position="213"/>
    </location>
</feature>
<name>A0A1Y2FBS5_PROLT</name>
<gene>
    <name evidence="3" type="ORF">BCR37DRAFT_368392</name>
</gene>
<dbReference type="AlphaFoldDB" id="A0A1Y2FBS5"/>
<dbReference type="PANTHER" id="PTHR46620:SF1">
    <property type="entry name" value="J DOMAIN-CONTAINING PROTEIN SPF31"/>
    <property type="match status" value="1"/>
</dbReference>
<dbReference type="Gene3D" id="1.10.287.110">
    <property type="entry name" value="DnaJ domain"/>
    <property type="match status" value="1"/>
</dbReference>
<dbReference type="SMART" id="SM00271">
    <property type="entry name" value="DnaJ"/>
    <property type="match status" value="1"/>
</dbReference>
<reference evidence="3 4" key="1">
    <citation type="submission" date="2016-07" db="EMBL/GenBank/DDBJ databases">
        <title>Pervasive Adenine N6-methylation of Active Genes in Fungi.</title>
        <authorList>
            <consortium name="DOE Joint Genome Institute"/>
            <person name="Mondo S.J."/>
            <person name="Dannebaum R.O."/>
            <person name="Kuo R.C."/>
            <person name="Labutti K."/>
            <person name="Haridas S."/>
            <person name="Kuo A."/>
            <person name="Salamov A."/>
            <person name="Ahrendt S.R."/>
            <person name="Lipzen A."/>
            <person name="Sullivan W."/>
            <person name="Andreopoulos W.B."/>
            <person name="Clum A."/>
            <person name="Lindquist E."/>
            <person name="Daum C."/>
            <person name="Ramamoorthy G.K."/>
            <person name="Gryganskyi A."/>
            <person name="Culley D."/>
            <person name="Magnuson J.K."/>
            <person name="James T.Y."/>
            <person name="O'Malley M.A."/>
            <person name="Stajich J.E."/>
            <person name="Spatafora J.W."/>
            <person name="Visel A."/>
            <person name="Grigoriev I.V."/>
        </authorList>
    </citation>
    <scope>NUCLEOTIDE SEQUENCE [LARGE SCALE GENOMIC DNA]</scope>
    <source>
        <strain evidence="3 4">12-1054</strain>
    </source>
</reference>
<evidence type="ECO:0000259" key="2">
    <source>
        <dbReference type="PROSITE" id="PS50076"/>
    </source>
</evidence>
<accession>A0A1Y2FBS5</accession>
<evidence type="ECO:0000313" key="4">
    <source>
        <dbReference type="Proteomes" id="UP000193685"/>
    </source>
</evidence>
<keyword evidence="4" id="KW-1185">Reference proteome</keyword>